<protein>
    <submittedName>
        <fullName evidence="3">Beta-lactam-binding protein with PASTA domain</fullName>
    </submittedName>
</protein>
<dbReference type="Pfam" id="PF03793">
    <property type="entry name" value="PASTA"/>
    <property type="match status" value="1"/>
</dbReference>
<sequence length="106" mass="11152">MIERRSVVIPDFVGKPVHVARDIAVNAGIDLASGDPDGPGLGSLTWPGLFWVTSQDPAAGTAVEPRTQVRITFLKDGQARSDVPAQTGGPLPSLKSHAEPEVQEEA</sequence>
<dbReference type="Proteomes" id="UP001259347">
    <property type="component" value="Unassembled WGS sequence"/>
</dbReference>
<name>A0ABU1SF52_9MICO</name>
<evidence type="ECO:0000259" key="2">
    <source>
        <dbReference type="PROSITE" id="PS51178"/>
    </source>
</evidence>
<dbReference type="EMBL" id="JAVDUM010000013">
    <property type="protein sequence ID" value="MDR6868189.1"/>
    <property type="molecule type" value="Genomic_DNA"/>
</dbReference>
<accession>A0ABU1SF52</accession>
<dbReference type="InterPro" id="IPR005543">
    <property type="entry name" value="PASTA_dom"/>
</dbReference>
<evidence type="ECO:0000313" key="4">
    <source>
        <dbReference type="Proteomes" id="UP001259347"/>
    </source>
</evidence>
<gene>
    <name evidence="3" type="ORF">J2Y69_002803</name>
</gene>
<reference evidence="3 4" key="1">
    <citation type="submission" date="2023-07" db="EMBL/GenBank/DDBJ databases">
        <title>Sorghum-associated microbial communities from plants grown in Nebraska, USA.</title>
        <authorList>
            <person name="Schachtman D."/>
        </authorList>
    </citation>
    <scope>NUCLEOTIDE SEQUENCE [LARGE SCALE GENOMIC DNA]</scope>
    <source>
        <strain evidence="3 4">2980</strain>
    </source>
</reference>
<feature type="region of interest" description="Disordered" evidence="1">
    <location>
        <begin position="75"/>
        <end position="106"/>
    </location>
</feature>
<keyword evidence="4" id="KW-1185">Reference proteome</keyword>
<feature type="domain" description="PASTA" evidence="2">
    <location>
        <begin position="3"/>
        <end position="75"/>
    </location>
</feature>
<dbReference type="Gene3D" id="3.30.10.20">
    <property type="match status" value="1"/>
</dbReference>
<evidence type="ECO:0000256" key="1">
    <source>
        <dbReference type="SAM" id="MobiDB-lite"/>
    </source>
</evidence>
<comment type="caution">
    <text evidence="3">The sequence shown here is derived from an EMBL/GenBank/DDBJ whole genome shotgun (WGS) entry which is preliminary data.</text>
</comment>
<evidence type="ECO:0000313" key="3">
    <source>
        <dbReference type="EMBL" id="MDR6868189.1"/>
    </source>
</evidence>
<organism evidence="3 4">
    <name type="scientific">Microbacterium resistens</name>
    <dbReference type="NCBI Taxonomy" id="156977"/>
    <lineage>
        <taxon>Bacteria</taxon>
        <taxon>Bacillati</taxon>
        <taxon>Actinomycetota</taxon>
        <taxon>Actinomycetes</taxon>
        <taxon>Micrococcales</taxon>
        <taxon>Microbacteriaceae</taxon>
        <taxon>Microbacterium</taxon>
    </lineage>
</organism>
<proteinExistence type="predicted"/>
<dbReference type="PROSITE" id="PS51178">
    <property type="entry name" value="PASTA"/>
    <property type="match status" value="1"/>
</dbReference>
<dbReference type="CDD" id="cd06577">
    <property type="entry name" value="PASTA_pknB"/>
    <property type="match status" value="1"/>
</dbReference>